<proteinExistence type="predicted"/>
<dbReference type="EMBL" id="UINC01046864">
    <property type="protein sequence ID" value="SVB55407.1"/>
    <property type="molecule type" value="Genomic_DNA"/>
</dbReference>
<evidence type="ECO:0000259" key="1">
    <source>
        <dbReference type="Pfam" id="PF13640"/>
    </source>
</evidence>
<accession>A0A382EZZ9</accession>
<name>A0A382EZZ9_9ZZZZ</name>
<organism evidence="2">
    <name type="scientific">marine metagenome</name>
    <dbReference type="NCBI Taxonomy" id="408172"/>
    <lineage>
        <taxon>unclassified sequences</taxon>
        <taxon>metagenomes</taxon>
        <taxon>ecological metagenomes</taxon>
    </lineage>
</organism>
<gene>
    <name evidence="2" type="ORF">METZ01_LOCUS208261</name>
</gene>
<feature type="domain" description="Prolyl 4-hydroxylase alpha subunit Fe(2+) 2OG dioxygenase" evidence="1">
    <location>
        <begin position="4"/>
        <end position="43"/>
    </location>
</feature>
<dbReference type="Gene3D" id="2.60.120.620">
    <property type="entry name" value="q2cbj1_9rhob like domain"/>
    <property type="match status" value="1"/>
</dbReference>
<dbReference type="InterPro" id="IPR044862">
    <property type="entry name" value="Pro_4_hyd_alph_FE2OG_OXY"/>
</dbReference>
<reference evidence="2" key="1">
    <citation type="submission" date="2018-05" db="EMBL/GenBank/DDBJ databases">
        <authorList>
            <person name="Lanie J.A."/>
            <person name="Ng W.-L."/>
            <person name="Kazmierczak K.M."/>
            <person name="Andrzejewski T.M."/>
            <person name="Davidsen T.M."/>
            <person name="Wayne K.J."/>
            <person name="Tettelin H."/>
            <person name="Glass J.I."/>
            <person name="Rusch D."/>
            <person name="Podicherti R."/>
            <person name="Tsui H.-C.T."/>
            <person name="Winkler M.E."/>
        </authorList>
    </citation>
    <scope>NUCLEOTIDE SEQUENCE</scope>
</reference>
<protein>
    <recommendedName>
        <fullName evidence="1">Prolyl 4-hydroxylase alpha subunit Fe(2+) 2OG dioxygenase domain-containing protein</fullName>
    </recommendedName>
</protein>
<sequence>MLEDKKIDTKKGDLLIFPSNFLYPHEITPVTKGVRYSYVSWVW</sequence>
<dbReference type="AlphaFoldDB" id="A0A382EZZ9"/>
<evidence type="ECO:0000313" key="2">
    <source>
        <dbReference type="EMBL" id="SVB55407.1"/>
    </source>
</evidence>
<dbReference type="Pfam" id="PF13640">
    <property type="entry name" value="2OG-FeII_Oxy_3"/>
    <property type="match status" value="1"/>
</dbReference>